<feature type="transmembrane region" description="Helical" evidence="7">
    <location>
        <begin position="20"/>
        <end position="42"/>
    </location>
</feature>
<dbReference type="InterPro" id="IPR039421">
    <property type="entry name" value="Type_1_exporter"/>
</dbReference>
<reference evidence="10 11" key="1">
    <citation type="submission" date="2019-07" db="EMBL/GenBank/DDBJ databases">
        <title>Allobacillus sp. nov. SKP isolated from shrimp paste of Euphausiacea.</title>
        <authorList>
            <person name="Kanchanasin P."/>
            <person name="Tanasupawat S."/>
            <person name="Shi W."/>
            <person name="Wu L."/>
            <person name="Ma J."/>
        </authorList>
    </citation>
    <scope>NUCLEOTIDE SEQUENCE [LARGE SCALE GENOMIC DNA]</scope>
    <source>
        <strain evidence="10 11">SKP4-8</strain>
    </source>
</reference>
<comment type="caution">
    <text evidence="10">The sequence shown here is derived from an EMBL/GenBank/DDBJ whole genome shotgun (WGS) entry which is preliminary data.</text>
</comment>
<protein>
    <submittedName>
        <fullName evidence="10">Thiol reductant ABC exporter subunit CydC</fullName>
    </submittedName>
</protein>
<name>A0A556PTK6_9BACI</name>
<proteinExistence type="predicted"/>
<dbReference type="InterPro" id="IPR027417">
    <property type="entry name" value="P-loop_NTPase"/>
</dbReference>
<evidence type="ECO:0000256" key="5">
    <source>
        <dbReference type="ARBA" id="ARBA00022989"/>
    </source>
</evidence>
<dbReference type="GO" id="GO:0034775">
    <property type="term" value="P:glutathione transmembrane transport"/>
    <property type="evidence" value="ECO:0007669"/>
    <property type="project" value="InterPro"/>
</dbReference>
<dbReference type="PROSITE" id="PS00211">
    <property type="entry name" value="ABC_TRANSPORTER_1"/>
    <property type="match status" value="1"/>
</dbReference>
<keyword evidence="3" id="KW-0547">Nucleotide-binding</keyword>
<keyword evidence="5 7" id="KW-1133">Transmembrane helix</keyword>
<evidence type="ECO:0000256" key="3">
    <source>
        <dbReference type="ARBA" id="ARBA00022741"/>
    </source>
</evidence>
<evidence type="ECO:0000256" key="1">
    <source>
        <dbReference type="ARBA" id="ARBA00004651"/>
    </source>
</evidence>
<accession>A0A556PTK6</accession>
<dbReference type="PANTHER" id="PTHR24221">
    <property type="entry name" value="ATP-BINDING CASSETTE SUB-FAMILY B"/>
    <property type="match status" value="1"/>
</dbReference>
<evidence type="ECO:0000313" key="11">
    <source>
        <dbReference type="Proteomes" id="UP000316425"/>
    </source>
</evidence>
<dbReference type="InterPro" id="IPR011527">
    <property type="entry name" value="ABC1_TM_dom"/>
</dbReference>
<evidence type="ECO:0000259" key="8">
    <source>
        <dbReference type="PROSITE" id="PS50893"/>
    </source>
</evidence>
<dbReference type="PANTHER" id="PTHR24221:SF653">
    <property type="entry name" value="TRANSPORT ATP-BINDING PROTEIN CYDC"/>
    <property type="match status" value="1"/>
</dbReference>
<keyword evidence="6 7" id="KW-0472">Membrane</keyword>
<evidence type="ECO:0000256" key="6">
    <source>
        <dbReference type="ARBA" id="ARBA00023136"/>
    </source>
</evidence>
<dbReference type="InterPro" id="IPR036640">
    <property type="entry name" value="ABC1_TM_sf"/>
</dbReference>
<keyword evidence="11" id="KW-1185">Reference proteome</keyword>
<evidence type="ECO:0000256" key="2">
    <source>
        <dbReference type="ARBA" id="ARBA00022692"/>
    </source>
</evidence>
<dbReference type="Gene3D" id="1.20.1560.10">
    <property type="entry name" value="ABC transporter type 1, transmembrane domain"/>
    <property type="match status" value="1"/>
</dbReference>
<evidence type="ECO:0000259" key="9">
    <source>
        <dbReference type="PROSITE" id="PS50929"/>
    </source>
</evidence>
<dbReference type="RefSeq" id="WP_144087464.1">
    <property type="nucleotide sequence ID" value="NZ_VMHE01000001.1"/>
</dbReference>
<dbReference type="InterPro" id="IPR003593">
    <property type="entry name" value="AAA+_ATPase"/>
</dbReference>
<dbReference type="InterPro" id="IPR014223">
    <property type="entry name" value="ABC_CydC/D"/>
</dbReference>
<keyword evidence="2 7" id="KW-0812">Transmembrane</keyword>
<dbReference type="Pfam" id="PF00664">
    <property type="entry name" value="ABC_membrane"/>
    <property type="match status" value="1"/>
</dbReference>
<dbReference type="SUPFAM" id="SSF52540">
    <property type="entry name" value="P-loop containing nucleoside triphosphate hydrolases"/>
    <property type="match status" value="1"/>
</dbReference>
<dbReference type="GO" id="GO:0005886">
    <property type="term" value="C:plasma membrane"/>
    <property type="evidence" value="ECO:0007669"/>
    <property type="project" value="UniProtKB-SubCell"/>
</dbReference>
<feature type="domain" description="ABC transmembrane type-1" evidence="9">
    <location>
        <begin position="19"/>
        <end position="288"/>
    </location>
</feature>
<feature type="transmembrane region" description="Helical" evidence="7">
    <location>
        <begin position="156"/>
        <end position="181"/>
    </location>
</feature>
<dbReference type="GO" id="GO:0005524">
    <property type="term" value="F:ATP binding"/>
    <property type="evidence" value="ECO:0007669"/>
    <property type="project" value="UniProtKB-KW"/>
</dbReference>
<keyword evidence="4" id="KW-0067">ATP-binding</keyword>
<feature type="transmembrane region" description="Helical" evidence="7">
    <location>
        <begin position="48"/>
        <end position="67"/>
    </location>
</feature>
<dbReference type="NCBIfam" id="TIGR02868">
    <property type="entry name" value="CydC"/>
    <property type="match status" value="1"/>
</dbReference>
<dbReference type="PROSITE" id="PS50929">
    <property type="entry name" value="ABC_TM1F"/>
    <property type="match status" value="1"/>
</dbReference>
<evidence type="ECO:0000313" key="10">
    <source>
        <dbReference type="EMBL" id="TSJ67705.1"/>
    </source>
</evidence>
<dbReference type="GO" id="GO:0034040">
    <property type="term" value="F:ATPase-coupled lipid transmembrane transporter activity"/>
    <property type="evidence" value="ECO:0007669"/>
    <property type="project" value="TreeGrafter"/>
</dbReference>
<feature type="domain" description="ABC transporter" evidence="8">
    <location>
        <begin position="331"/>
        <end position="560"/>
    </location>
</feature>
<dbReference type="GO" id="GO:0045454">
    <property type="term" value="P:cell redox homeostasis"/>
    <property type="evidence" value="ECO:0007669"/>
    <property type="project" value="InterPro"/>
</dbReference>
<dbReference type="SUPFAM" id="SSF90123">
    <property type="entry name" value="ABC transporter transmembrane region"/>
    <property type="match status" value="1"/>
</dbReference>
<evidence type="ECO:0000256" key="7">
    <source>
        <dbReference type="SAM" id="Phobius"/>
    </source>
</evidence>
<dbReference type="InterPro" id="IPR017871">
    <property type="entry name" value="ABC_transporter-like_CS"/>
</dbReference>
<dbReference type="EMBL" id="VMHE01000001">
    <property type="protein sequence ID" value="TSJ67705.1"/>
    <property type="molecule type" value="Genomic_DNA"/>
</dbReference>
<gene>
    <name evidence="10" type="primary">cydC</name>
    <name evidence="10" type="ORF">FPQ13_01150</name>
</gene>
<organism evidence="10 11">
    <name type="scientific">Allobacillus salarius</name>
    <dbReference type="NCBI Taxonomy" id="1955272"/>
    <lineage>
        <taxon>Bacteria</taxon>
        <taxon>Bacillati</taxon>
        <taxon>Bacillota</taxon>
        <taxon>Bacilli</taxon>
        <taxon>Bacillales</taxon>
        <taxon>Bacillaceae</taxon>
        <taxon>Allobacillus</taxon>
    </lineage>
</organism>
<dbReference type="OrthoDB" id="9770415at2"/>
<feature type="transmembrane region" description="Helical" evidence="7">
    <location>
        <begin position="246"/>
        <end position="266"/>
    </location>
</feature>
<sequence>MTNLRIVINEILKEKKDVLLSVLFGFIAGMAAIGLFSASGYLLSKAAIGVPLTALTVVIAIVKLLGVTRAFSRYGERYYSHRASFTVLGHIRKTFYRRLDQSFSSLMQKYQSGDLLSRMVGDIESLQTYFLRVLYPPILLFFIFLTTIFFASFFSFWIAVIIFIGFILQVLVLPSVFYWWLMKTNPNVRATRTALSNDSGEYLFGYKELKIFQREKYQKDKLINKSDHYEQSVFNQKRKERLHQSIYTWVGYFIIWLVLATGAYFVSDGDLNGIYLAVFLLLTITLFENSEVLSALPIHLANSQEVSERLSEIKPIVQNERKTTAPSFESLRINQLTFRYDNALSPALIDVSFHLNKGSKTAIVGPSGSGKSTIIDLALGIESTQTGSIEWNHIPISQLEPSSIWNRSNVVLQENHFFYGTVRDNLLAVSSYSDVDLENALRRVNLPYLNLDSLILEKGSNLSGGEKQRLAVARILLNPEAELWLLDEPTSSLDTKNKDNIYKQLWNETKNKTVLLITHELTHLEDMDQIIVLQEGKIVESGTYEELMNRKGEFYQMKQIEDSVLL</sequence>
<dbReference type="PROSITE" id="PS50893">
    <property type="entry name" value="ABC_TRANSPORTER_2"/>
    <property type="match status" value="1"/>
</dbReference>
<dbReference type="Pfam" id="PF00005">
    <property type="entry name" value="ABC_tran"/>
    <property type="match status" value="1"/>
</dbReference>
<comment type="subcellular location">
    <subcellularLocation>
        <location evidence="1">Cell membrane</location>
        <topology evidence="1">Multi-pass membrane protein</topology>
    </subcellularLocation>
</comment>
<dbReference type="SMART" id="SM00382">
    <property type="entry name" value="AAA"/>
    <property type="match status" value="1"/>
</dbReference>
<dbReference type="GO" id="GO:0140359">
    <property type="term" value="F:ABC-type transporter activity"/>
    <property type="evidence" value="ECO:0007669"/>
    <property type="project" value="InterPro"/>
</dbReference>
<feature type="transmembrane region" description="Helical" evidence="7">
    <location>
        <begin position="129"/>
        <end position="150"/>
    </location>
</feature>
<dbReference type="InterPro" id="IPR003439">
    <property type="entry name" value="ABC_transporter-like_ATP-bd"/>
</dbReference>
<dbReference type="Gene3D" id="3.40.50.300">
    <property type="entry name" value="P-loop containing nucleotide triphosphate hydrolases"/>
    <property type="match status" value="1"/>
</dbReference>
<dbReference type="AlphaFoldDB" id="A0A556PTK6"/>
<dbReference type="GO" id="GO:0016887">
    <property type="term" value="F:ATP hydrolysis activity"/>
    <property type="evidence" value="ECO:0007669"/>
    <property type="project" value="InterPro"/>
</dbReference>
<dbReference type="CDD" id="cd03228">
    <property type="entry name" value="ABCC_MRP_Like"/>
    <property type="match status" value="1"/>
</dbReference>
<evidence type="ECO:0000256" key="4">
    <source>
        <dbReference type="ARBA" id="ARBA00022840"/>
    </source>
</evidence>
<dbReference type="Proteomes" id="UP000316425">
    <property type="component" value="Unassembled WGS sequence"/>
</dbReference>